<keyword evidence="1" id="KW-1133">Transmembrane helix</keyword>
<evidence type="ECO:0000313" key="3">
    <source>
        <dbReference type="Proteomes" id="UP000284841"/>
    </source>
</evidence>
<proteinExistence type="predicted"/>
<protein>
    <recommendedName>
        <fullName evidence="4">Type II secretion system protein GspF domain-containing protein</fullName>
    </recommendedName>
</protein>
<name>A0A415E864_9FIRM</name>
<evidence type="ECO:0000256" key="1">
    <source>
        <dbReference type="SAM" id="Phobius"/>
    </source>
</evidence>
<reference evidence="2 3" key="1">
    <citation type="submission" date="2018-08" db="EMBL/GenBank/DDBJ databases">
        <title>A genome reference for cultivated species of the human gut microbiota.</title>
        <authorList>
            <person name="Zou Y."/>
            <person name="Xue W."/>
            <person name="Luo G."/>
        </authorList>
    </citation>
    <scope>NUCLEOTIDE SEQUENCE [LARGE SCALE GENOMIC DNA]</scope>
    <source>
        <strain evidence="2 3">AM07-24</strain>
    </source>
</reference>
<organism evidence="2 3">
    <name type="scientific">Emergencia timonensis</name>
    <dbReference type="NCBI Taxonomy" id="1776384"/>
    <lineage>
        <taxon>Bacteria</taxon>
        <taxon>Bacillati</taxon>
        <taxon>Bacillota</taxon>
        <taxon>Clostridia</taxon>
        <taxon>Peptostreptococcales</taxon>
        <taxon>Anaerovoracaceae</taxon>
        <taxon>Emergencia</taxon>
    </lineage>
</organism>
<evidence type="ECO:0000313" key="2">
    <source>
        <dbReference type="EMBL" id="RHJ89929.1"/>
    </source>
</evidence>
<keyword evidence="1" id="KW-0812">Transmembrane</keyword>
<accession>A0A415E864</accession>
<gene>
    <name evidence="2" type="ORF">DW099_05045</name>
</gene>
<dbReference type="EMBL" id="QRMS01000001">
    <property type="protein sequence ID" value="RHJ89929.1"/>
    <property type="molecule type" value="Genomic_DNA"/>
</dbReference>
<evidence type="ECO:0008006" key="4">
    <source>
        <dbReference type="Google" id="ProtNLM"/>
    </source>
</evidence>
<feature type="transmembrane region" description="Helical" evidence="1">
    <location>
        <begin position="162"/>
        <end position="186"/>
    </location>
</feature>
<dbReference type="RefSeq" id="WP_067540989.1">
    <property type="nucleotide sequence ID" value="NZ_AP025567.1"/>
</dbReference>
<dbReference type="Proteomes" id="UP000284841">
    <property type="component" value="Unassembled WGS sequence"/>
</dbReference>
<dbReference type="GeneID" id="83005603"/>
<dbReference type="AlphaFoldDB" id="A0A415E864"/>
<sequence>MKIKTTTGFKVRRLAGYTRNRLPAMSEKSRRDLVAKWKLLHSDKAEKEVLNCCIVLKNLAIVHREMPMASDFILEQLMESSKALRNTFADMLSAYRNGKGEEAFSILYARVPIKEAQIFANILNKLDQINPAELVTHMTAFEETFASQRMTKGMKRAERKSLLTTLLATASVFTILLNFTIVVVFMDALTLLGQAF</sequence>
<dbReference type="STRING" id="1776384.GCA_900086585_03297"/>
<comment type="caution">
    <text evidence="2">The sequence shown here is derived from an EMBL/GenBank/DDBJ whole genome shotgun (WGS) entry which is preliminary data.</text>
</comment>
<keyword evidence="1" id="KW-0472">Membrane</keyword>
<keyword evidence="3" id="KW-1185">Reference proteome</keyword>
<dbReference type="OrthoDB" id="1778786at2"/>